<evidence type="ECO:0000313" key="2">
    <source>
        <dbReference type="EMBL" id="UOR06523.1"/>
    </source>
</evidence>
<dbReference type="EMBL" id="CP095053">
    <property type="protein sequence ID" value="UOR06523.1"/>
    <property type="molecule type" value="Genomic_DNA"/>
</dbReference>
<dbReference type="KEGG" id="haei:MUN82_05365"/>
<dbReference type="PROSITE" id="PS51257">
    <property type="entry name" value="PROKAR_LIPOPROTEIN"/>
    <property type="match status" value="1"/>
</dbReference>
<proteinExistence type="predicted"/>
<organism evidence="2 3">
    <name type="scientific">Hymenobacter aerilatus</name>
    <dbReference type="NCBI Taxonomy" id="2932251"/>
    <lineage>
        <taxon>Bacteria</taxon>
        <taxon>Pseudomonadati</taxon>
        <taxon>Bacteroidota</taxon>
        <taxon>Cytophagia</taxon>
        <taxon>Cytophagales</taxon>
        <taxon>Hymenobacteraceae</taxon>
        <taxon>Hymenobacter</taxon>
    </lineage>
</organism>
<evidence type="ECO:0000313" key="3">
    <source>
        <dbReference type="Proteomes" id="UP000829925"/>
    </source>
</evidence>
<dbReference type="RefSeq" id="WP_245095553.1">
    <property type="nucleotide sequence ID" value="NZ_CP095053.1"/>
</dbReference>
<feature type="signal peptide" evidence="1">
    <location>
        <begin position="1"/>
        <end position="20"/>
    </location>
</feature>
<reference evidence="2 3" key="1">
    <citation type="submission" date="2022-04" db="EMBL/GenBank/DDBJ databases">
        <title>Hymenobacter sp. isolated from the air.</title>
        <authorList>
            <person name="Won M."/>
            <person name="Lee C.-M."/>
            <person name="Woen H.-Y."/>
            <person name="Kwon S.-W."/>
        </authorList>
    </citation>
    <scope>NUCLEOTIDE SEQUENCE [LARGE SCALE GENOMIC DNA]</scope>
    <source>
        <strain evidence="3">5413 J-13</strain>
    </source>
</reference>
<accession>A0A8T9T0M7</accession>
<dbReference type="AlphaFoldDB" id="A0A8T9T0M7"/>
<dbReference type="Proteomes" id="UP000829925">
    <property type="component" value="Chromosome"/>
</dbReference>
<keyword evidence="3" id="KW-1185">Reference proteome</keyword>
<gene>
    <name evidence="2" type="ORF">MUN82_05365</name>
</gene>
<feature type="chain" id="PRO_5035950262" evidence="1">
    <location>
        <begin position="21"/>
        <end position="289"/>
    </location>
</feature>
<sequence>MKQNLLLFSGALLLILGACKQQPTATITAAVPAEAVATIAAPELDTMHVAAAQSRTPEMREFLAKHDVASLLQKEEDSHEVMNGFYGPDHYRVEFAMLSVVRDTKNPDLLHVRGKDRFKGAVTPFEGEIYLTKLQAQPLLTAEELAAIHEHGFDWENDPSAQSILGTFTLREDSNLKGAGVITGEVAIDFRKDENGQLILSAQGTHSPSEQGNVKFEGIWTSNTTHKKQPVVWVSNIFSYGPQIFKEFVIGERDPDFNPKYAKLGWDTYWENDEWWAEPGTTITAQMNP</sequence>
<name>A0A8T9T0M7_9BACT</name>
<evidence type="ECO:0000256" key="1">
    <source>
        <dbReference type="SAM" id="SignalP"/>
    </source>
</evidence>
<keyword evidence="1" id="KW-0732">Signal</keyword>
<protein>
    <submittedName>
        <fullName evidence="2">Uncharacterized protein</fullName>
    </submittedName>
</protein>